<dbReference type="EMBL" id="LR797516">
    <property type="protein sequence ID" value="CAB4222279.1"/>
    <property type="molecule type" value="Genomic_DNA"/>
</dbReference>
<evidence type="ECO:0000313" key="1">
    <source>
        <dbReference type="EMBL" id="CAB4181209.1"/>
    </source>
</evidence>
<accession>A0A6J5QAA0</accession>
<name>A0A6J5QAA0_9CAUD</name>
<protein>
    <submittedName>
        <fullName evidence="1">Uncharacterized protein</fullName>
    </submittedName>
</protein>
<reference evidence="1" key="1">
    <citation type="submission" date="2020-05" db="EMBL/GenBank/DDBJ databases">
        <authorList>
            <person name="Chiriac C."/>
            <person name="Salcher M."/>
            <person name="Ghai R."/>
            <person name="Kavagutti S V."/>
        </authorList>
    </citation>
    <scope>NUCLEOTIDE SEQUENCE</scope>
</reference>
<evidence type="ECO:0000313" key="2">
    <source>
        <dbReference type="EMBL" id="CAB4222279.1"/>
    </source>
</evidence>
<sequence length="58" mass="6304">MCLLPEIVVRYALGQLARNTSPVSPRAHTEAMDALGHALARFIVDGDPTPAHGIRRIK</sequence>
<organism evidence="1">
    <name type="scientific">uncultured Caudovirales phage</name>
    <dbReference type="NCBI Taxonomy" id="2100421"/>
    <lineage>
        <taxon>Viruses</taxon>
        <taxon>Duplodnaviria</taxon>
        <taxon>Heunggongvirae</taxon>
        <taxon>Uroviricota</taxon>
        <taxon>Caudoviricetes</taxon>
        <taxon>Peduoviridae</taxon>
        <taxon>Maltschvirus</taxon>
        <taxon>Maltschvirus maltsch</taxon>
    </lineage>
</organism>
<dbReference type="EMBL" id="LR797014">
    <property type="protein sequence ID" value="CAB4181209.1"/>
    <property type="molecule type" value="Genomic_DNA"/>
</dbReference>
<gene>
    <name evidence="1" type="ORF">UFOVP1056_21</name>
    <name evidence="2" type="ORF">UFOVP1659_18</name>
</gene>
<proteinExistence type="predicted"/>